<evidence type="ECO:0000313" key="3">
    <source>
        <dbReference type="EMBL" id="ORZ07044.1"/>
    </source>
</evidence>
<dbReference type="PANTHER" id="PTHR43317">
    <property type="entry name" value="THERMOSPERMINE SYNTHASE ACAULIS5"/>
    <property type="match status" value="1"/>
</dbReference>
<dbReference type="Pfam" id="PF01564">
    <property type="entry name" value="Spermine_synth"/>
    <property type="match status" value="1"/>
</dbReference>
<protein>
    <recommendedName>
        <fullName evidence="5">S-adenosyl-L-methionine-dependent methyltransferase</fullName>
    </recommendedName>
</protein>
<keyword evidence="2" id="KW-0472">Membrane</keyword>
<dbReference type="GeneID" id="33568661"/>
<dbReference type="EMBL" id="MCFF01000043">
    <property type="protein sequence ID" value="ORZ07044.1"/>
    <property type="molecule type" value="Genomic_DNA"/>
</dbReference>
<dbReference type="InParanoid" id="A0A1Y2GEE0"/>
<evidence type="ECO:0000313" key="4">
    <source>
        <dbReference type="Proteomes" id="UP000193648"/>
    </source>
</evidence>
<dbReference type="RefSeq" id="XP_021877840.1">
    <property type="nucleotide sequence ID" value="XM_022026818.1"/>
</dbReference>
<feature type="transmembrane region" description="Helical" evidence="2">
    <location>
        <begin position="193"/>
        <end position="213"/>
    </location>
</feature>
<dbReference type="PANTHER" id="PTHR43317:SF1">
    <property type="entry name" value="THERMOSPERMINE SYNTHASE ACAULIS5"/>
    <property type="match status" value="1"/>
</dbReference>
<dbReference type="NCBIfam" id="NF037959">
    <property type="entry name" value="MFS_SpdSyn"/>
    <property type="match status" value="1"/>
</dbReference>
<feature type="transmembrane region" description="Helical" evidence="2">
    <location>
        <begin position="267"/>
        <end position="288"/>
    </location>
</feature>
<dbReference type="InterPro" id="IPR029063">
    <property type="entry name" value="SAM-dependent_MTases_sf"/>
</dbReference>
<dbReference type="CDD" id="cd02440">
    <property type="entry name" value="AdoMet_MTases"/>
    <property type="match status" value="1"/>
</dbReference>
<evidence type="ECO:0000256" key="2">
    <source>
        <dbReference type="SAM" id="Phobius"/>
    </source>
</evidence>
<keyword evidence="2" id="KW-1133">Transmembrane helix</keyword>
<dbReference type="Gene3D" id="3.40.50.150">
    <property type="entry name" value="Vaccinia Virus protein VP39"/>
    <property type="match status" value="1"/>
</dbReference>
<dbReference type="STRING" id="64571.A0A1Y2GEE0"/>
<name>A0A1Y2GEE0_9FUNG</name>
<comment type="caution">
    <text evidence="3">The sequence shown here is derived from an EMBL/GenBank/DDBJ whole genome shotgun (WGS) entry which is preliminary data.</text>
</comment>
<feature type="transmembrane region" description="Helical" evidence="2">
    <location>
        <begin position="124"/>
        <end position="145"/>
    </location>
</feature>
<keyword evidence="1" id="KW-0620">Polyamine biosynthesis</keyword>
<feature type="transmembrane region" description="Helical" evidence="2">
    <location>
        <begin position="225"/>
        <end position="246"/>
    </location>
</feature>
<reference evidence="3 4" key="1">
    <citation type="submission" date="2016-07" db="EMBL/GenBank/DDBJ databases">
        <title>Pervasive Adenine N6-methylation of Active Genes in Fungi.</title>
        <authorList>
            <consortium name="DOE Joint Genome Institute"/>
            <person name="Mondo S.J."/>
            <person name="Dannebaum R.O."/>
            <person name="Kuo R.C."/>
            <person name="Labutti K."/>
            <person name="Haridas S."/>
            <person name="Kuo A."/>
            <person name="Salamov A."/>
            <person name="Ahrendt S.R."/>
            <person name="Lipzen A."/>
            <person name="Sullivan W."/>
            <person name="Andreopoulos W.B."/>
            <person name="Clum A."/>
            <person name="Lindquist E."/>
            <person name="Daum C."/>
            <person name="Ramamoorthy G.K."/>
            <person name="Gryganskyi A."/>
            <person name="Culley D."/>
            <person name="Magnuson J.K."/>
            <person name="James T.Y."/>
            <person name="O'Malley M.A."/>
            <person name="Stajich J.E."/>
            <person name="Spatafora J.W."/>
            <person name="Visel A."/>
            <person name="Grigoriev I.V."/>
        </authorList>
    </citation>
    <scope>NUCLEOTIDE SEQUENCE [LARGE SCALE GENOMIC DNA]</scope>
    <source>
        <strain evidence="3 4">NRRL 3116</strain>
    </source>
</reference>
<gene>
    <name evidence="3" type="ORF">BCR41DRAFT_373821</name>
</gene>
<dbReference type="OrthoDB" id="2016285at2759"/>
<sequence length="659" mass="72960">MKTAHNGQKPPHSQTMLLELLLTVTRASLIILTPLVAGMILRVAPSMMEPIYGSIFIEELFLKLSLASVGVGVMLGIAYTYFSGSTRTSTMSSALLLSKSKPSRTAAESTAAGFHKDANLRKGIITCLDMCALLLASSLFTIHVMFKYSGEFGPWKGPHLTQLFFAYPVLASLGFANTLACVLRSYERVHVRTWMSCVVIHVGAILGLTLVIFQMAPQGPNCPRVYAAAILVAVVSGLHKTLTIIHGEVALPDERLENREKPRVTTASGRASLVMSFIPLALVLAMVAQNYTRNPQCQPGVTKAHNPPNSNFTILARNESVTGWISVVDEHTTRNDLHIRVMRAGHSLIGGMYAETGDSIFGTFYIPEAVQLIKNREKSKQEMALQMYVVSLDIQLCLDLHINIYINIIATTISGLGVGIASSSLIQKGVLVDVVEIDPVVANYATQYFDWPQPHRLFIQDGRQFIKDAPEGEYDYVIHDVFTGGGVPPQLFSLEALYDIQRIMKPDGVLALNMVGSEHPAKSQALNSVRRTLHAAFKHVIGFKESPEEPEAYQNMVFFASQIPIEFDQYVPPPFPSQEELERLQKAGGHIDHALRPSVMRDWILSSFQDWPLSTPFDASKGELILDRNNTLNAMQKLGAEDHWRAMRSLLPLDFWVNY</sequence>
<dbReference type="AlphaFoldDB" id="A0A1Y2GEE0"/>
<dbReference type="GO" id="GO:0006596">
    <property type="term" value="P:polyamine biosynthetic process"/>
    <property type="evidence" value="ECO:0007669"/>
    <property type="project" value="UniProtKB-KW"/>
</dbReference>
<feature type="transmembrane region" description="Helical" evidence="2">
    <location>
        <begin position="20"/>
        <end position="41"/>
    </location>
</feature>
<evidence type="ECO:0008006" key="5">
    <source>
        <dbReference type="Google" id="ProtNLM"/>
    </source>
</evidence>
<dbReference type="SUPFAM" id="SSF53335">
    <property type="entry name" value="S-adenosyl-L-methionine-dependent methyltransferases"/>
    <property type="match status" value="1"/>
</dbReference>
<keyword evidence="2" id="KW-0812">Transmembrane</keyword>
<evidence type="ECO:0000256" key="1">
    <source>
        <dbReference type="ARBA" id="ARBA00023115"/>
    </source>
</evidence>
<feature type="transmembrane region" description="Helical" evidence="2">
    <location>
        <begin position="165"/>
        <end position="186"/>
    </location>
</feature>
<keyword evidence="4" id="KW-1185">Reference proteome</keyword>
<dbReference type="Proteomes" id="UP000193648">
    <property type="component" value="Unassembled WGS sequence"/>
</dbReference>
<proteinExistence type="predicted"/>
<accession>A0A1Y2GEE0</accession>
<feature type="transmembrane region" description="Helical" evidence="2">
    <location>
        <begin position="61"/>
        <end position="82"/>
    </location>
</feature>
<organism evidence="3 4">
    <name type="scientific">Lobosporangium transversale</name>
    <dbReference type="NCBI Taxonomy" id="64571"/>
    <lineage>
        <taxon>Eukaryota</taxon>
        <taxon>Fungi</taxon>
        <taxon>Fungi incertae sedis</taxon>
        <taxon>Mucoromycota</taxon>
        <taxon>Mortierellomycotina</taxon>
        <taxon>Mortierellomycetes</taxon>
        <taxon>Mortierellales</taxon>
        <taxon>Mortierellaceae</taxon>
        <taxon>Lobosporangium</taxon>
    </lineage>
</organism>